<feature type="transmembrane region" description="Helical" evidence="2">
    <location>
        <begin position="362"/>
        <end position="381"/>
    </location>
</feature>
<organism evidence="3 4">
    <name type="scientific">Plasmodium ovale curtisi</name>
    <dbReference type="NCBI Taxonomy" id="864141"/>
    <lineage>
        <taxon>Eukaryota</taxon>
        <taxon>Sar</taxon>
        <taxon>Alveolata</taxon>
        <taxon>Apicomplexa</taxon>
        <taxon>Aconoidasida</taxon>
        <taxon>Haemosporida</taxon>
        <taxon>Plasmodiidae</taxon>
        <taxon>Plasmodium</taxon>
        <taxon>Plasmodium (Plasmodium)</taxon>
    </lineage>
</organism>
<name>A0A1A8WWY4_PLAOA</name>
<dbReference type="EMBL" id="FLQV01000708">
    <property type="protein sequence ID" value="SBS97461.1"/>
    <property type="molecule type" value="Genomic_DNA"/>
</dbReference>
<feature type="region of interest" description="Disordered" evidence="1">
    <location>
        <begin position="1050"/>
        <end position="1071"/>
    </location>
</feature>
<feature type="compositionally biased region" description="Low complexity" evidence="1">
    <location>
        <begin position="85"/>
        <end position="103"/>
    </location>
</feature>
<evidence type="ECO:0000256" key="2">
    <source>
        <dbReference type="SAM" id="Phobius"/>
    </source>
</evidence>
<feature type="compositionally biased region" description="Basic residues" evidence="1">
    <location>
        <begin position="62"/>
        <end position="71"/>
    </location>
</feature>
<evidence type="ECO:0000256" key="1">
    <source>
        <dbReference type="SAM" id="MobiDB-lite"/>
    </source>
</evidence>
<feature type="region of interest" description="Disordered" evidence="1">
    <location>
        <begin position="2137"/>
        <end position="2163"/>
    </location>
</feature>
<sequence>MNIYRKAKTRCKISCIDIELEAFIFGCFLYTWNKILTDNAQRKKSGNMGNTGRKGSAGKNSFHTRGRKGGPRKGNFTKTRNAKGSINKNANENANENDSENASRTAGTNLQSDLHGKGKRAYVGKGVRETGKCRKEKVSGGKSCGRDENDLSDNDTDDVRCNMNEEFQTKNKINIKELNEKLLHFVKINFCLSNKDFRIFHDLYFFYTHIREEKREEEINIHYNFFNQNSYVSTLNSKIDNSKNIKKITSKNKLKKKVEKGFNKINKNCLFCDISLNKEKISKFKKIQKFLHVCTGKVYGKKNFEIVNKCIVNIRTFDDNFIHSITVERLFSYIYKYNDKNLLFFWFKFLNVLLKVTINKQLMIKIFFFFCINSLLISSYFNSEQVILQSHKFSNKNMSINKNEKNDILSEFIKKYKYENIINIILNSNYILLQNLFDYFYLICTSKNMTFYDHFFVNVQMINFIYLVQINFFHYYYIKLYKKYQREYPNQINKQVNPNDDICKSNEIMRKCNSKGIEKDETRCKLLPISIRENSPIRVNTCDIASKINSRSSAKKLLNKNDTLHVKEKKFNNFEEEKSKLLFHNASVQKWKVRLILKEKVGGTVSSTCLLQDIHGCTANNESNVCDETKLYKNEDNTVGKNYNVGGKRCNKLNLQLQRYLNGSCNFSKISNYVSRKMRDKPTEEKRKNSYVLQNKFAFEREKRLKRNLTIFFKRTYTFLNKYIKSEELKNQSNIFSFLFDALPSSNLTKNVSNSLEPHIFTIFSQYEFIKIYNFIESLKGLYNLKNEKKKSLRNNEQANLKYLNNLQGLNYIYNNLKNDYMLLVQNLYFEIKEEKFKTINIWENNKFKYNKNRINNLIRNERTDIYKNVCIYKLSSKQLNIQHNLFNVYLECNLLNKAYKLVMIDFDFSFSLTSEIIFLYKIYLIELKKNNILLSFDTLNMAFHKCFVLLKKYVCNPTAFKLLSVISIHFSHMIYNFPFLSKYLCFLPSEKIEFIEKNILMNENVTWNCCNDYFFQKNHFTSFDVCNSGVEKSGGGRCVLRGDMAHHGTHHSASFRKQGRTNSDGGSGVSNHVLRSRASCTFGREHTFSANYHLEHFSAHHLQLAQNDKGGVEKAREVGSNAVVFSREGHKNEKVFFCKIHSQNIYENAPCDQGFRRSSRDNSSNEGESESVKEGGNDCRNEGCNDGRNEGGNDGRNECGNDGRNEGSSDGRNEGGSDGRNEGGSDGRNWGNWGGCTYETKETPRDTCAHCENAGEYNFWGRNYNLYISKILKSFNFIFNILEKTVSSNDVSVIYCSKNVNTMKESPLKKKQPLSHGDYEENMCSVTKFIKEVVNKLENYFNKNFKRKNLQNHVKDLDEKKFRNFLYNSKVMRRIRYTSENSFFCCLEFLFLAYICSNYFSDNNITNRYNNFFKTFNFNDIWPSNHQIMVKILLSLVYMLLYEINSMDLREFFMHILKIILCKFYDNLDYNDLQIFQYIFLNISNDTLFCFYSLTDDIKNIININQSTLKEFFYIYNLSKRREVLCQYDNAWDRAKKKNDFVRNFFHYFLQKSGEVAENSISLLGEMELMGDTLPGSPLPGGKIYHETNLYDTLTSERHCDLTCELFQKEPSVIFNETCRSGLIWEYNPGCNQFDLRQWMCENETDAHAEGRDYVSPNLKFYTFDYFSSESSLENNDFVFFEKTESMKNSESLGSNFLDKILIHVNKKNGRKKKEEMERGTCEENYKWCTRSSLLERGEMVRKEFSIGGNNPFEKIEFSHFSENKMEHNYELIFNYFKMSKEIYIDDYIKGKKESLINIQQQRNRMNYYQNVKPDYYKAYNFEKSYYLTEEIFETNCFIFAQNKNMVRNNFTLEKNNYVHVCLNLLTIIDLYMEFKVNMYNKPFYFIKNLIITCANISFSNHLTILYINALVRLCLFEIRMNNLFISSNILVEILSNFEKIKIYKKLIGIIFYLCGYILFLHLSWDYENRREENNKSVLIKEYNYYAKYKKNYLCRTKRGKLSKDKDSQKNKMFITPEICEQTNGVIDSDKGGNYSHETHSAQEEEQNIYTHDTPYPSKDTYKKDENLCIEKKDNAIFAQNSGSFLRISVGKDDTASGDDANKEKKKKNSAKVICEKGKYEKRKCDQSESAVHKFAANKGAANKSSTDKNAQSKSSMNKGSKKLIPLVKNQIKITDYFSNIKNDKFVNKSADKMADNSVGESMSKSPCTNSAASDTSLYLNSSYRKCLKKRKINDELTSQVILHKGKFNSEENVGGNKNSLHALFDRINKKQFFLFLICFYFKKALHYWKKDGDNIGISNGIQQRNRIKDIFFFLMCSYKFFYKSSLFLSKHVNIQNYKFPLFNYELFKTYHKFYTYYKGIFLKCSNENVVRVLW</sequence>
<reference evidence="4" key="1">
    <citation type="submission" date="2016-05" db="EMBL/GenBank/DDBJ databases">
        <authorList>
            <person name="Naeem Raeece"/>
        </authorList>
    </citation>
    <scope>NUCLEOTIDE SEQUENCE [LARGE SCALE GENOMIC DNA]</scope>
</reference>
<feature type="transmembrane region" description="Helical" evidence="2">
    <location>
        <begin position="455"/>
        <end position="478"/>
    </location>
</feature>
<feature type="compositionally biased region" description="Polar residues" evidence="1">
    <location>
        <begin position="2144"/>
        <end position="2160"/>
    </location>
</feature>
<keyword evidence="2" id="KW-1133">Transmembrane helix</keyword>
<keyword evidence="2" id="KW-0812">Transmembrane</keyword>
<accession>A0A1A8WWY4</accession>
<protein>
    <submittedName>
        <fullName evidence="3">Uncharacterized protein</fullName>
    </submittedName>
</protein>
<feature type="region of interest" description="Disordered" evidence="1">
    <location>
        <begin position="2037"/>
        <end position="2058"/>
    </location>
</feature>
<feature type="transmembrane region" description="Helical" evidence="2">
    <location>
        <begin position="1948"/>
        <end position="1966"/>
    </location>
</feature>
<dbReference type="Proteomes" id="UP000078546">
    <property type="component" value="Unassembled WGS sequence"/>
</dbReference>
<evidence type="ECO:0000313" key="3">
    <source>
        <dbReference type="EMBL" id="SBS97461.1"/>
    </source>
</evidence>
<keyword evidence="2" id="KW-0472">Membrane</keyword>
<evidence type="ECO:0000313" key="4">
    <source>
        <dbReference type="Proteomes" id="UP000078546"/>
    </source>
</evidence>
<proteinExistence type="predicted"/>
<feature type="compositionally biased region" description="Basic and acidic residues" evidence="1">
    <location>
        <begin position="1171"/>
        <end position="1226"/>
    </location>
</feature>
<feature type="compositionally biased region" description="Basic residues" evidence="1">
    <location>
        <begin position="1050"/>
        <end position="1060"/>
    </location>
</feature>
<feature type="compositionally biased region" description="Basic and acidic residues" evidence="1">
    <location>
        <begin position="2091"/>
        <end position="2104"/>
    </location>
</feature>
<gene>
    <name evidence="3" type="ORF">POVCU1_038390</name>
</gene>
<feature type="region of interest" description="Disordered" evidence="1">
    <location>
        <begin position="2090"/>
        <end position="2111"/>
    </location>
</feature>
<feature type="region of interest" description="Disordered" evidence="1">
    <location>
        <begin position="42"/>
        <end position="118"/>
    </location>
</feature>
<feature type="region of interest" description="Disordered" evidence="1">
    <location>
        <begin position="1151"/>
        <end position="1227"/>
    </location>
</feature>